<comment type="caution">
    <text evidence="7">The sequence shown here is derived from an EMBL/GenBank/DDBJ whole genome shotgun (WGS) entry which is preliminary data.</text>
</comment>
<evidence type="ECO:0000313" key="8">
    <source>
        <dbReference type="Proteomes" id="UP001244552"/>
    </source>
</evidence>
<dbReference type="Pfam" id="PF20465">
    <property type="entry name" value="MmeI_hel"/>
    <property type="match status" value="1"/>
</dbReference>
<dbReference type="PRINTS" id="PR00507">
    <property type="entry name" value="N12N6MTFRASE"/>
</dbReference>
<evidence type="ECO:0000313" key="7">
    <source>
        <dbReference type="EMBL" id="MDQ0537457.1"/>
    </source>
</evidence>
<evidence type="ECO:0000256" key="3">
    <source>
        <dbReference type="ARBA" id="ARBA00022679"/>
    </source>
</evidence>
<dbReference type="PANTHER" id="PTHR33841">
    <property type="entry name" value="DNA METHYLTRANSFERASE YEEA-RELATED"/>
    <property type="match status" value="1"/>
</dbReference>
<dbReference type="SUPFAM" id="SSF53335">
    <property type="entry name" value="S-adenosyl-L-methionine-dependent methyltransferases"/>
    <property type="match status" value="1"/>
</dbReference>
<keyword evidence="3" id="KW-0808">Transferase</keyword>
<evidence type="ECO:0000259" key="6">
    <source>
        <dbReference type="Pfam" id="PF20473"/>
    </source>
</evidence>
<dbReference type="InterPro" id="IPR046816">
    <property type="entry name" value="MmeI_Mtase"/>
</dbReference>
<evidence type="ECO:0000256" key="1">
    <source>
        <dbReference type="ARBA" id="ARBA00011900"/>
    </source>
</evidence>
<evidence type="ECO:0000256" key="2">
    <source>
        <dbReference type="ARBA" id="ARBA00022603"/>
    </source>
</evidence>
<dbReference type="Pfam" id="PF20473">
    <property type="entry name" value="MmeI_Mtase"/>
    <property type="match status" value="1"/>
</dbReference>
<dbReference type="PANTHER" id="PTHR33841:SF1">
    <property type="entry name" value="DNA METHYLTRANSFERASE A"/>
    <property type="match status" value="1"/>
</dbReference>
<keyword evidence="2 7" id="KW-0489">Methyltransferase</keyword>
<dbReference type="InterPro" id="IPR029063">
    <property type="entry name" value="SAM-dependent_MTases_sf"/>
</dbReference>
<dbReference type="EC" id="2.1.1.72" evidence="1"/>
<feature type="domain" description="MmeI-like DNA-methyltransferase" evidence="6">
    <location>
        <begin position="277"/>
        <end position="493"/>
    </location>
</feature>
<name>A0ABU0MVF3_9PROT</name>
<dbReference type="PROSITE" id="PS00092">
    <property type="entry name" value="N6_MTASE"/>
    <property type="match status" value="1"/>
</dbReference>
<dbReference type="GO" id="GO:0032259">
    <property type="term" value="P:methylation"/>
    <property type="evidence" value="ECO:0007669"/>
    <property type="project" value="UniProtKB-KW"/>
</dbReference>
<sequence length="523" mass="58051">MDEALVQLQRYALALENPPLLVVCDMERFRIHTNWTNTVSQCFELTLDDLHDPKARQKLQWVLAKPDKLKPGLTREALTRDAAQRFAGLAAGLRARGHDPQAVAHFVNRLVFCMFAEDAGLLQNHLFSRMLEVAHGNPTRFLPMTRELFGAMKSGGMAGWEEVPWFNGGLFDSDNAIPLSATEIGQVHEAAKLDWSDMDPALFGTLFEGGLDPDKRSQLGAHYTDSEKIRKIVEPVVERPLLSEWKDKKSLISKAMERAIGTKSVSVRTKALNEARALFRSFLEMLWNFRVLDPACGSGNFLYVSLIALKNIEHRVNIEAEALGLEREFPRIGPEAVLGIEINPFAAELARVSVWIGEIQWMQRNGYGINRNPILRSLHTIECRDALLTDEGGESSWPEADVIVGNPPFAGGKLLRSLLGDQAVDQMFAVYQGRVPAEADLVCYWLTKAWEQIQAGITLRAGLVSTNSIRGGANRRVLESIVDAGIITDAWSDQPWVIDGASIRVSLVSFALQGEAEVRLAGC</sequence>
<dbReference type="Gene3D" id="3.40.50.150">
    <property type="entry name" value="Vaccinia Virus protein VP39"/>
    <property type="match status" value="1"/>
</dbReference>
<accession>A0ABU0MVF3</accession>
<dbReference type="EMBL" id="JAUSVU010000052">
    <property type="protein sequence ID" value="MDQ0537457.1"/>
    <property type="molecule type" value="Genomic_DNA"/>
</dbReference>
<dbReference type="InterPro" id="IPR046819">
    <property type="entry name" value="MmeI_hel"/>
</dbReference>
<dbReference type="InterPro" id="IPR050953">
    <property type="entry name" value="N4_N6_ade-DNA_methylase"/>
</dbReference>
<evidence type="ECO:0000259" key="5">
    <source>
        <dbReference type="Pfam" id="PF20465"/>
    </source>
</evidence>
<keyword evidence="8" id="KW-1185">Reference proteome</keyword>
<dbReference type="GO" id="GO:0008168">
    <property type="term" value="F:methyltransferase activity"/>
    <property type="evidence" value="ECO:0007669"/>
    <property type="project" value="UniProtKB-KW"/>
</dbReference>
<comment type="catalytic activity">
    <reaction evidence="4">
        <text>a 2'-deoxyadenosine in DNA + S-adenosyl-L-methionine = an N(6)-methyl-2'-deoxyadenosine in DNA + S-adenosyl-L-homocysteine + H(+)</text>
        <dbReference type="Rhea" id="RHEA:15197"/>
        <dbReference type="Rhea" id="RHEA-COMP:12418"/>
        <dbReference type="Rhea" id="RHEA-COMP:12419"/>
        <dbReference type="ChEBI" id="CHEBI:15378"/>
        <dbReference type="ChEBI" id="CHEBI:57856"/>
        <dbReference type="ChEBI" id="CHEBI:59789"/>
        <dbReference type="ChEBI" id="CHEBI:90615"/>
        <dbReference type="ChEBI" id="CHEBI:90616"/>
        <dbReference type="EC" id="2.1.1.72"/>
    </reaction>
</comment>
<reference evidence="7 8" key="1">
    <citation type="submission" date="2023-07" db="EMBL/GenBank/DDBJ databases">
        <title>Genomic Encyclopedia of Type Strains, Phase IV (KMG-IV): sequencing the most valuable type-strain genomes for metagenomic binning, comparative biology and taxonomic classification.</title>
        <authorList>
            <person name="Goeker M."/>
        </authorList>
    </citation>
    <scope>NUCLEOTIDE SEQUENCE [LARGE SCALE GENOMIC DNA]</scope>
    <source>
        <strain evidence="7 8">DSM 19922</strain>
    </source>
</reference>
<proteinExistence type="predicted"/>
<dbReference type="InterPro" id="IPR002052">
    <property type="entry name" value="DNA_methylase_N6_adenine_CS"/>
</dbReference>
<gene>
    <name evidence="7" type="ORF">QO018_006362</name>
</gene>
<organism evidence="7 8">
    <name type="scientific">Azospirillum picis</name>
    <dbReference type="NCBI Taxonomy" id="488438"/>
    <lineage>
        <taxon>Bacteria</taxon>
        <taxon>Pseudomonadati</taxon>
        <taxon>Pseudomonadota</taxon>
        <taxon>Alphaproteobacteria</taxon>
        <taxon>Rhodospirillales</taxon>
        <taxon>Azospirillaceae</taxon>
        <taxon>Azospirillum</taxon>
    </lineage>
</organism>
<evidence type="ECO:0000256" key="4">
    <source>
        <dbReference type="ARBA" id="ARBA00047942"/>
    </source>
</evidence>
<protein>
    <recommendedName>
        <fullName evidence="1">site-specific DNA-methyltransferase (adenine-specific)</fullName>
        <ecNumber evidence="1">2.1.1.72</ecNumber>
    </recommendedName>
</protein>
<dbReference type="Proteomes" id="UP001244552">
    <property type="component" value="Unassembled WGS sequence"/>
</dbReference>
<feature type="domain" description="MmeI-like helicase spacer" evidence="5">
    <location>
        <begin position="102"/>
        <end position="171"/>
    </location>
</feature>